<dbReference type="Proteomes" id="UP001149165">
    <property type="component" value="Unassembled WGS sequence"/>
</dbReference>
<dbReference type="Gene3D" id="3.40.109.10">
    <property type="entry name" value="NADH Oxidase"/>
    <property type="match status" value="1"/>
</dbReference>
<dbReference type="GO" id="GO:0005634">
    <property type="term" value="C:nucleus"/>
    <property type="evidence" value="ECO:0007669"/>
    <property type="project" value="UniProtKB-SubCell"/>
</dbReference>
<keyword evidence="4" id="KW-0963">Cytoplasm</keyword>
<organism evidence="8 9">
    <name type="scientific">Penicillium angulare</name>
    <dbReference type="NCBI Taxonomy" id="116970"/>
    <lineage>
        <taxon>Eukaryota</taxon>
        <taxon>Fungi</taxon>
        <taxon>Dikarya</taxon>
        <taxon>Ascomycota</taxon>
        <taxon>Pezizomycotina</taxon>
        <taxon>Eurotiomycetes</taxon>
        <taxon>Eurotiomycetidae</taxon>
        <taxon>Eurotiales</taxon>
        <taxon>Aspergillaceae</taxon>
        <taxon>Penicillium</taxon>
    </lineage>
</organism>
<dbReference type="FunFam" id="3.40.109.10:FF:000001">
    <property type="entry name" value="Nitroreductase family"/>
    <property type="match status" value="1"/>
</dbReference>
<dbReference type="AlphaFoldDB" id="A0A9W9K5M9"/>
<dbReference type="PANTHER" id="PTHR43035">
    <property type="entry name" value="FATTY ACID REPRESSION MUTANT PROTEIN 2-RELATED"/>
    <property type="match status" value="1"/>
</dbReference>
<dbReference type="GO" id="GO:0034599">
    <property type="term" value="P:cellular response to oxidative stress"/>
    <property type="evidence" value="ECO:0007669"/>
    <property type="project" value="InterPro"/>
</dbReference>
<reference evidence="8" key="1">
    <citation type="submission" date="2022-11" db="EMBL/GenBank/DDBJ databases">
        <authorList>
            <person name="Petersen C."/>
        </authorList>
    </citation>
    <scope>NUCLEOTIDE SEQUENCE</scope>
    <source>
        <strain evidence="8">IBT 30069</strain>
    </source>
</reference>
<evidence type="ECO:0000256" key="1">
    <source>
        <dbReference type="ARBA" id="ARBA00004123"/>
    </source>
</evidence>
<evidence type="ECO:0000256" key="4">
    <source>
        <dbReference type="ARBA" id="ARBA00022490"/>
    </source>
</evidence>
<keyword evidence="6" id="KW-0539">Nucleus</keyword>
<dbReference type="SUPFAM" id="SSF55469">
    <property type="entry name" value="FMN-dependent nitroreductase-like"/>
    <property type="match status" value="1"/>
</dbReference>
<feature type="domain" description="Nitroreductase" evidence="7">
    <location>
        <begin position="18"/>
        <end position="193"/>
    </location>
</feature>
<dbReference type="GO" id="GO:0005737">
    <property type="term" value="C:cytoplasm"/>
    <property type="evidence" value="ECO:0007669"/>
    <property type="project" value="UniProtKB-SubCell"/>
</dbReference>
<protein>
    <recommendedName>
        <fullName evidence="7">Nitroreductase domain-containing protein</fullName>
    </recommendedName>
</protein>
<keyword evidence="5" id="KW-0560">Oxidoreductase</keyword>
<gene>
    <name evidence="8" type="ORF">N7456_009909</name>
</gene>
<dbReference type="InterPro" id="IPR000415">
    <property type="entry name" value="Nitroreductase-like"/>
</dbReference>
<dbReference type="InterPro" id="IPR029479">
    <property type="entry name" value="Nitroreductase"/>
</dbReference>
<keyword evidence="9" id="KW-1185">Reference proteome</keyword>
<evidence type="ECO:0000256" key="6">
    <source>
        <dbReference type="ARBA" id="ARBA00023242"/>
    </source>
</evidence>
<dbReference type="InterPro" id="IPR033877">
    <property type="entry name" value="Frm2/Hbn1"/>
</dbReference>
<comment type="subcellular location">
    <subcellularLocation>
        <location evidence="2">Cytoplasm</location>
    </subcellularLocation>
    <subcellularLocation>
        <location evidence="1">Nucleus</location>
    </subcellularLocation>
</comment>
<accession>A0A9W9K5M9</accession>
<dbReference type="Pfam" id="PF00881">
    <property type="entry name" value="Nitroreductase"/>
    <property type="match status" value="1"/>
</dbReference>
<reference evidence="8" key="2">
    <citation type="journal article" date="2023" name="IMA Fungus">
        <title>Comparative genomic study of the Penicillium genus elucidates a diverse pangenome and 15 lateral gene transfer events.</title>
        <authorList>
            <person name="Petersen C."/>
            <person name="Sorensen T."/>
            <person name="Nielsen M.R."/>
            <person name="Sondergaard T.E."/>
            <person name="Sorensen J.L."/>
            <person name="Fitzpatrick D.A."/>
            <person name="Frisvad J.C."/>
            <person name="Nielsen K.L."/>
        </authorList>
    </citation>
    <scope>NUCLEOTIDE SEQUENCE</scope>
    <source>
        <strain evidence="8">IBT 30069</strain>
    </source>
</reference>
<dbReference type="EMBL" id="JAPQKH010000006">
    <property type="protein sequence ID" value="KAJ5094048.1"/>
    <property type="molecule type" value="Genomic_DNA"/>
</dbReference>
<evidence type="ECO:0000259" key="7">
    <source>
        <dbReference type="Pfam" id="PF00881"/>
    </source>
</evidence>
<evidence type="ECO:0000256" key="3">
    <source>
        <dbReference type="ARBA" id="ARBA00007118"/>
    </source>
</evidence>
<evidence type="ECO:0000256" key="5">
    <source>
        <dbReference type="ARBA" id="ARBA00023002"/>
    </source>
</evidence>
<dbReference type="OrthoDB" id="2138173at2759"/>
<evidence type="ECO:0000256" key="2">
    <source>
        <dbReference type="ARBA" id="ARBA00004496"/>
    </source>
</evidence>
<sequence length="216" mass="23935">MTVSNTPAVKSSTFLEAVKHRRTVYGVTDEVSVSDDRIVEIVNEVIQSAPSSWNMQSTRILVTLKKEHEKLWDAITDGAKAGVLETQGEEAWTRNEERFKSFRKAYGTITVFEDHAPIEKLHSKFSHFPIGVFEGFAEHSSAMHQIILWTAIELEGLGASLQHSHMMPGAEEAIRSAFDLPSSWAPKAEIVFGGLPGDMPAAPEKEPLSTTVKVFK</sequence>
<comment type="similarity">
    <text evidence="3">Belongs to the nitroreductase family.</text>
</comment>
<proteinExistence type="inferred from homology"/>
<evidence type="ECO:0000313" key="9">
    <source>
        <dbReference type="Proteomes" id="UP001149165"/>
    </source>
</evidence>
<name>A0A9W9K5M9_9EURO</name>
<dbReference type="GO" id="GO:0016491">
    <property type="term" value="F:oxidoreductase activity"/>
    <property type="evidence" value="ECO:0007669"/>
    <property type="project" value="UniProtKB-KW"/>
</dbReference>
<comment type="caution">
    <text evidence="8">The sequence shown here is derived from an EMBL/GenBank/DDBJ whole genome shotgun (WGS) entry which is preliminary data.</text>
</comment>
<dbReference type="PANTHER" id="PTHR43035:SF4">
    <property type="entry name" value="NITROREDUCTASE FAMILY PROTEIN (AFU_ORTHOLOGUE AFUA_3G03530)"/>
    <property type="match status" value="1"/>
</dbReference>
<evidence type="ECO:0000313" key="8">
    <source>
        <dbReference type="EMBL" id="KAJ5094048.1"/>
    </source>
</evidence>